<dbReference type="GeneID" id="25918603"/>
<feature type="non-terminal residue" evidence="2">
    <location>
        <position position="58"/>
    </location>
</feature>
<sequence>MNDVIVRIDEGVNPDDKLDQSNCCEVRTSQSNERKRLLAAGESGTRSGVFASRNQDSM</sequence>
<evidence type="ECO:0000313" key="2">
    <source>
        <dbReference type="EMBL" id="KNC69391.1"/>
    </source>
</evidence>
<accession>A0A0L0EY81</accession>
<evidence type="ECO:0000256" key="1">
    <source>
        <dbReference type="SAM" id="MobiDB-lite"/>
    </source>
</evidence>
<proteinExistence type="predicted"/>
<organism evidence="2 3">
    <name type="scientific">Sphaeroforma arctica JP610</name>
    <dbReference type="NCBI Taxonomy" id="667725"/>
    <lineage>
        <taxon>Eukaryota</taxon>
        <taxon>Ichthyosporea</taxon>
        <taxon>Ichthyophonida</taxon>
        <taxon>Sphaeroforma</taxon>
    </lineage>
</organism>
<dbReference type="Proteomes" id="UP000054560">
    <property type="component" value="Unassembled WGS sequence"/>
</dbReference>
<evidence type="ECO:0000313" key="3">
    <source>
        <dbReference type="Proteomes" id="UP000054560"/>
    </source>
</evidence>
<name>A0A0L0EY81_9EUKA</name>
<reference evidence="2 3" key="1">
    <citation type="submission" date="2011-02" db="EMBL/GenBank/DDBJ databases">
        <title>The Genome Sequence of Sphaeroforma arctica JP610.</title>
        <authorList>
            <consortium name="The Broad Institute Genome Sequencing Platform"/>
            <person name="Russ C."/>
            <person name="Cuomo C."/>
            <person name="Young S.K."/>
            <person name="Zeng Q."/>
            <person name="Gargeya S."/>
            <person name="Alvarado L."/>
            <person name="Berlin A."/>
            <person name="Chapman S.B."/>
            <person name="Chen Z."/>
            <person name="Freedman E."/>
            <person name="Gellesch M."/>
            <person name="Goldberg J."/>
            <person name="Griggs A."/>
            <person name="Gujja S."/>
            <person name="Heilman E."/>
            <person name="Heiman D."/>
            <person name="Howarth C."/>
            <person name="Mehta T."/>
            <person name="Neiman D."/>
            <person name="Pearson M."/>
            <person name="Roberts A."/>
            <person name="Saif S."/>
            <person name="Shea T."/>
            <person name="Shenoy N."/>
            <person name="Sisk P."/>
            <person name="Stolte C."/>
            <person name="Sykes S."/>
            <person name="White J."/>
            <person name="Yandava C."/>
            <person name="Burger G."/>
            <person name="Gray M.W."/>
            <person name="Holland P.W.H."/>
            <person name="King N."/>
            <person name="Lang F.B.F."/>
            <person name="Roger A.J."/>
            <person name="Ruiz-Trillo I."/>
            <person name="Haas B."/>
            <person name="Nusbaum C."/>
            <person name="Birren B."/>
        </authorList>
    </citation>
    <scope>NUCLEOTIDE SEQUENCE [LARGE SCALE GENOMIC DNA]</scope>
    <source>
        <strain evidence="2 3">JP610</strain>
    </source>
</reference>
<keyword evidence="3" id="KW-1185">Reference proteome</keyword>
<dbReference type="RefSeq" id="XP_014143293.1">
    <property type="nucleotide sequence ID" value="XM_014287818.1"/>
</dbReference>
<feature type="region of interest" description="Disordered" evidence="1">
    <location>
        <begin position="39"/>
        <end position="58"/>
    </location>
</feature>
<gene>
    <name evidence="2" type="ORF">SARC_18099</name>
</gene>
<dbReference type="AlphaFoldDB" id="A0A0L0EY81"/>
<protein>
    <submittedName>
        <fullName evidence="2">Uncharacterized protein</fullName>
    </submittedName>
</protein>
<dbReference type="EMBL" id="KQ255368">
    <property type="protein sequence ID" value="KNC69391.1"/>
    <property type="molecule type" value="Genomic_DNA"/>
</dbReference>